<reference evidence="2 3" key="1">
    <citation type="submission" date="2021-06" db="EMBL/GenBank/DDBJ databases">
        <authorList>
            <person name="Palmer J.M."/>
        </authorList>
    </citation>
    <scope>NUCLEOTIDE SEQUENCE [LARGE SCALE GENOMIC DNA]</scope>
    <source>
        <strain evidence="2 3">GA_2019</strain>
        <tissue evidence="2">Muscle</tissue>
    </source>
</reference>
<dbReference type="PANTHER" id="PTHR10398">
    <property type="entry name" value="AFADIN"/>
    <property type="match status" value="1"/>
</dbReference>
<evidence type="ECO:0000313" key="2">
    <source>
        <dbReference type="EMBL" id="MEQ2187138.1"/>
    </source>
</evidence>
<evidence type="ECO:0000313" key="3">
    <source>
        <dbReference type="Proteomes" id="UP001476798"/>
    </source>
</evidence>
<feature type="compositionally biased region" description="Basic and acidic residues" evidence="1">
    <location>
        <begin position="63"/>
        <end position="82"/>
    </location>
</feature>
<comment type="caution">
    <text evidence="2">The sequence shown here is derived from an EMBL/GenBank/DDBJ whole genome shotgun (WGS) entry which is preliminary data.</text>
</comment>
<dbReference type="EMBL" id="JAHRIO010090008">
    <property type="protein sequence ID" value="MEQ2187138.1"/>
    <property type="molecule type" value="Genomic_DNA"/>
</dbReference>
<name>A0ABV0PUV5_9TELE</name>
<feature type="compositionally biased region" description="Pro residues" evidence="1">
    <location>
        <begin position="221"/>
        <end position="234"/>
    </location>
</feature>
<feature type="region of interest" description="Disordered" evidence="1">
    <location>
        <begin position="63"/>
        <end position="256"/>
    </location>
</feature>
<evidence type="ECO:0000256" key="1">
    <source>
        <dbReference type="SAM" id="MobiDB-lite"/>
    </source>
</evidence>
<protein>
    <recommendedName>
        <fullName evidence="4">Afadin</fullName>
    </recommendedName>
</protein>
<feature type="compositionally biased region" description="Polar residues" evidence="1">
    <location>
        <begin position="116"/>
        <end position="127"/>
    </location>
</feature>
<feature type="compositionally biased region" description="Basic and acidic residues" evidence="1">
    <location>
        <begin position="239"/>
        <end position="249"/>
    </location>
</feature>
<proteinExistence type="predicted"/>
<accession>A0ABV0PUV5</accession>
<organism evidence="2 3">
    <name type="scientific">Goodea atripinnis</name>
    <dbReference type="NCBI Taxonomy" id="208336"/>
    <lineage>
        <taxon>Eukaryota</taxon>
        <taxon>Metazoa</taxon>
        <taxon>Chordata</taxon>
        <taxon>Craniata</taxon>
        <taxon>Vertebrata</taxon>
        <taxon>Euteleostomi</taxon>
        <taxon>Actinopterygii</taxon>
        <taxon>Neopterygii</taxon>
        <taxon>Teleostei</taxon>
        <taxon>Neoteleostei</taxon>
        <taxon>Acanthomorphata</taxon>
        <taxon>Ovalentaria</taxon>
        <taxon>Atherinomorphae</taxon>
        <taxon>Cyprinodontiformes</taxon>
        <taxon>Goodeidae</taxon>
        <taxon>Goodea</taxon>
    </lineage>
</organism>
<feature type="compositionally biased region" description="Low complexity" evidence="1">
    <location>
        <begin position="177"/>
        <end position="186"/>
    </location>
</feature>
<sequence>MEGKCGDNLTSEAPLLTTCDPEQLFEVGWKLKDVPTKPQNAVGVELTNRLSIPQRRQEEEYYTRLEAERRRQHEEAERKLLTPDEPAGLYRPPLPRDYQPPAPHNPTNTPPPPPQRNTSYLKTQVISPDTLYTAKFVSYAGDEEDEEEGKEANSAGSGGQSGQAKLSATRKSYGDLPASATPSQSRPQPPPTARKPRPLSDGIFLSGSFQPPVNNSNSTGPPLPAKPSSVPPPGGYKGRAGERSEESGSPRRPLKLPDLPLIHSSVISYPSWFTALSFSSFTCLSKFFCHQSNLSSLLLSFFLLIRRGLQGPEGQMDKEEQENSIPSDAPESLTFKERQRLFSQGKEVSNKVKASRKLMELENELNTKQ</sequence>
<evidence type="ECO:0008006" key="4">
    <source>
        <dbReference type="Google" id="ProtNLM"/>
    </source>
</evidence>
<gene>
    <name evidence="2" type="ORF">GOODEAATRI_001525</name>
</gene>
<dbReference type="PANTHER" id="PTHR10398:SF2">
    <property type="entry name" value="AFADIN"/>
    <property type="match status" value="1"/>
</dbReference>
<dbReference type="InterPro" id="IPR028842">
    <property type="entry name" value="Afadin"/>
</dbReference>
<feature type="compositionally biased region" description="Pro residues" evidence="1">
    <location>
        <begin position="92"/>
        <end position="115"/>
    </location>
</feature>
<feature type="compositionally biased region" description="Polar residues" evidence="1">
    <location>
        <begin position="207"/>
        <end position="219"/>
    </location>
</feature>
<keyword evidence="3" id="KW-1185">Reference proteome</keyword>
<dbReference type="Proteomes" id="UP001476798">
    <property type="component" value="Unassembled WGS sequence"/>
</dbReference>